<dbReference type="Pfam" id="PF08423">
    <property type="entry name" value="Rad51"/>
    <property type="match status" value="1"/>
</dbReference>
<organism evidence="8 9">
    <name type="scientific">Tetrapisispora phaffii (strain ATCC 24235 / CBS 4417 / NBRC 1672 / NRRL Y-8282 / UCD 70-5)</name>
    <name type="common">Yeast</name>
    <name type="synonym">Fabospora phaffii</name>
    <dbReference type="NCBI Taxonomy" id="1071381"/>
    <lineage>
        <taxon>Eukaryota</taxon>
        <taxon>Fungi</taxon>
        <taxon>Dikarya</taxon>
        <taxon>Ascomycota</taxon>
        <taxon>Saccharomycotina</taxon>
        <taxon>Saccharomycetes</taxon>
        <taxon>Saccharomycetales</taxon>
        <taxon>Saccharomycetaceae</taxon>
        <taxon>Tetrapisispora</taxon>
    </lineage>
</organism>
<evidence type="ECO:0000256" key="5">
    <source>
        <dbReference type="ARBA" id="ARBA00023204"/>
    </source>
</evidence>
<dbReference type="InterPro" id="IPR020588">
    <property type="entry name" value="RecA_ATP-bd"/>
</dbReference>
<gene>
    <name evidence="8" type="primary">TPHA0A04450</name>
    <name evidence="8" type="ordered locus">TPHA_0A04450</name>
</gene>
<accession>G8BNP0</accession>
<evidence type="ECO:0000256" key="6">
    <source>
        <dbReference type="ARBA" id="ARBA00023242"/>
    </source>
</evidence>
<dbReference type="PANTHER" id="PTHR22942:SF66">
    <property type="entry name" value="RE19845P"/>
    <property type="match status" value="1"/>
</dbReference>
<keyword evidence="3" id="KW-0227">DNA damage</keyword>
<dbReference type="SUPFAM" id="SSF52540">
    <property type="entry name" value="P-loop containing nucleoside triphosphate hydrolases"/>
    <property type="match status" value="1"/>
</dbReference>
<dbReference type="AlphaFoldDB" id="G8BNP0"/>
<dbReference type="GO" id="GO:0042275">
    <property type="term" value="P:error-free postreplication DNA repair"/>
    <property type="evidence" value="ECO:0007669"/>
    <property type="project" value="EnsemblFungi"/>
</dbReference>
<keyword evidence="2" id="KW-0547">Nucleotide-binding</keyword>
<dbReference type="STRING" id="1071381.G8BNP0"/>
<feature type="domain" description="RecA family profile 1" evidence="7">
    <location>
        <begin position="83"/>
        <end position="260"/>
    </location>
</feature>
<sequence length="466" mass="52861">MDLYDELPNSELLYLPEFTLILEASAQNNVTVMEFLMLNPNDLSRVLKRSINEVVKFKQILIRELEQQNEEKDKPVLLTELSKPVSFTTGDVEIDNLLGGGIYTHGITEIFGESSTGKSQFLMLLSLSVQLPLSLGGLNGKSVYITTEGDLPTERLKEIITSRPEFSNNNVSQSNIFTVGCNDLMTQEHIIKVQLPVLLEQNKDINLLIIDSISHHMRVELQSSSFKESHANRHYINELAEHLLFLAKKYSVAIVVANQVSDKILLTSTDSFSHEISDYDYQMGWIVGWKDSSIVYRQKLSESNVNNKNNLEDSAILSDDDDYMLVEREINKAMEINGIRVKQEFINNDKKSSKASNNNKEGLQNVEEGISKSFNAPKNNKIVKRKVDTHTPNLGLSWANHVSTRILLKKSYKASLLVTRGEAHLYKGNDPSAFWQVKRIMKIVFSTYTTNKELAYTISEKGIEYM</sequence>
<evidence type="ECO:0000313" key="9">
    <source>
        <dbReference type="Proteomes" id="UP000005666"/>
    </source>
</evidence>
<dbReference type="GO" id="GO:0000150">
    <property type="term" value="F:DNA strand exchange activity"/>
    <property type="evidence" value="ECO:0007669"/>
    <property type="project" value="TreeGrafter"/>
</dbReference>
<dbReference type="GO" id="GO:0003697">
    <property type="term" value="F:single-stranded DNA binding"/>
    <property type="evidence" value="ECO:0007669"/>
    <property type="project" value="TreeGrafter"/>
</dbReference>
<dbReference type="HOGENOM" id="CLU_045144_0_0_1"/>
<dbReference type="GO" id="GO:1903112">
    <property type="term" value="P:positive regulation of single-strand break repair via homologous recombination"/>
    <property type="evidence" value="ECO:0007669"/>
    <property type="project" value="EnsemblFungi"/>
</dbReference>
<dbReference type="Proteomes" id="UP000005666">
    <property type="component" value="Chromosome 1"/>
</dbReference>
<evidence type="ECO:0000313" key="8">
    <source>
        <dbReference type="EMBL" id="CCE61518.1"/>
    </source>
</evidence>
<keyword evidence="5" id="KW-0234">DNA repair</keyword>
<dbReference type="CDD" id="cd19491">
    <property type="entry name" value="XRCC3"/>
    <property type="match status" value="1"/>
</dbReference>
<dbReference type="InterPro" id="IPR013632">
    <property type="entry name" value="Rad51_C"/>
</dbReference>
<dbReference type="OMA" id="ISHHMRV"/>
<dbReference type="GO" id="GO:0140664">
    <property type="term" value="F:ATP-dependent DNA damage sensor activity"/>
    <property type="evidence" value="ECO:0007669"/>
    <property type="project" value="InterPro"/>
</dbReference>
<dbReference type="GO" id="GO:0000722">
    <property type="term" value="P:telomere maintenance via recombination"/>
    <property type="evidence" value="ECO:0007669"/>
    <property type="project" value="EnsemblFungi"/>
</dbReference>
<dbReference type="PROSITE" id="PS50162">
    <property type="entry name" value="RECA_2"/>
    <property type="match status" value="1"/>
</dbReference>
<dbReference type="InterPro" id="IPR027417">
    <property type="entry name" value="P-loop_NTPase"/>
</dbReference>
<comment type="subcellular location">
    <subcellularLocation>
        <location evidence="1">Nucleus</location>
    </subcellularLocation>
</comment>
<proteinExistence type="predicted"/>
<dbReference type="PANTHER" id="PTHR22942">
    <property type="entry name" value="RECA/RAD51/RADA DNA STRAND-PAIRING FAMILY MEMBER"/>
    <property type="match status" value="1"/>
</dbReference>
<dbReference type="GeneID" id="11532191"/>
<dbReference type="InterPro" id="IPR003593">
    <property type="entry name" value="AAA+_ATPase"/>
</dbReference>
<reference evidence="8 9" key="1">
    <citation type="journal article" date="2011" name="Proc. Natl. Acad. Sci. U.S.A.">
        <title>Evolutionary erosion of yeast sex chromosomes by mating-type switching accidents.</title>
        <authorList>
            <person name="Gordon J.L."/>
            <person name="Armisen D."/>
            <person name="Proux-Wera E."/>
            <person name="Oheigeartaigh S.S."/>
            <person name="Byrne K.P."/>
            <person name="Wolfe K.H."/>
        </authorList>
    </citation>
    <scope>NUCLEOTIDE SEQUENCE [LARGE SCALE GENOMIC DNA]</scope>
    <source>
        <strain evidence="9">ATCC 24235 / CBS 4417 / NBRC 1672 / NRRL Y-8282 / UCD 70-5</strain>
    </source>
</reference>
<evidence type="ECO:0000259" key="7">
    <source>
        <dbReference type="PROSITE" id="PS50162"/>
    </source>
</evidence>
<evidence type="ECO:0000256" key="4">
    <source>
        <dbReference type="ARBA" id="ARBA00022840"/>
    </source>
</evidence>
<dbReference type="SMART" id="SM00382">
    <property type="entry name" value="AAA"/>
    <property type="match status" value="1"/>
</dbReference>
<keyword evidence="6" id="KW-0539">Nucleus</keyword>
<dbReference type="EMBL" id="HE612856">
    <property type="protein sequence ID" value="CCE61518.1"/>
    <property type="molecule type" value="Genomic_DNA"/>
</dbReference>
<evidence type="ECO:0000256" key="1">
    <source>
        <dbReference type="ARBA" id="ARBA00004123"/>
    </source>
</evidence>
<dbReference type="RefSeq" id="XP_003683952.1">
    <property type="nucleotide sequence ID" value="XM_003683904.1"/>
</dbReference>
<dbReference type="KEGG" id="tpf:TPHA_0A04450"/>
<dbReference type="GO" id="GO:0042148">
    <property type="term" value="P:DNA strand invasion"/>
    <property type="evidence" value="ECO:0007669"/>
    <property type="project" value="TreeGrafter"/>
</dbReference>
<dbReference type="Gene3D" id="3.40.50.300">
    <property type="entry name" value="P-loop containing nucleotide triphosphate hydrolases"/>
    <property type="match status" value="2"/>
</dbReference>
<protein>
    <recommendedName>
        <fullName evidence="7">RecA family profile 1 domain-containing protein</fullName>
    </recommendedName>
</protein>
<evidence type="ECO:0000256" key="2">
    <source>
        <dbReference type="ARBA" id="ARBA00022741"/>
    </source>
</evidence>
<evidence type="ECO:0000256" key="3">
    <source>
        <dbReference type="ARBA" id="ARBA00022763"/>
    </source>
</evidence>
<dbReference type="GO" id="GO:0030491">
    <property type="term" value="P:heteroduplex formation"/>
    <property type="evidence" value="ECO:0007669"/>
    <property type="project" value="EnsemblFungi"/>
</dbReference>
<keyword evidence="4" id="KW-0067">ATP-binding</keyword>
<dbReference type="eggNOG" id="KOG1564">
    <property type="taxonomic scope" value="Eukaryota"/>
</dbReference>
<dbReference type="GO" id="GO:0033065">
    <property type="term" value="C:Rad51C-XRCC3 complex"/>
    <property type="evidence" value="ECO:0007669"/>
    <property type="project" value="EnsemblFungi"/>
</dbReference>
<name>G8BNP0_TETPH</name>
<dbReference type="OrthoDB" id="1861185at2759"/>
<dbReference type="GO" id="GO:0003690">
    <property type="term" value="F:double-stranded DNA binding"/>
    <property type="evidence" value="ECO:0007669"/>
    <property type="project" value="TreeGrafter"/>
</dbReference>
<dbReference type="GO" id="GO:0005524">
    <property type="term" value="F:ATP binding"/>
    <property type="evidence" value="ECO:0007669"/>
    <property type="project" value="UniProtKB-KW"/>
</dbReference>
<keyword evidence="9" id="KW-1185">Reference proteome</keyword>
<dbReference type="GO" id="GO:0000707">
    <property type="term" value="P:meiotic DNA recombinase assembly"/>
    <property type="evidence" value="ECO:0007669"/>
    <property type="project" value="EnsemblFungi"/>
</dbReference>
<dbReference type="InterPro" id="IPR047348">
    <property type="entry name" value="XRCC3-like_C"/>
</dbReference>